<dbReference type="GO" id="GO:0005694">
    <property type="term" value="C:chromosome"/>
    <property type="evidence" value="ECO:0007669"/>
    <property type="project" value="InterPro"/>
</dbReference>
<dbReference type="InterPro" id="IPR005742">
    <property type="entry name" value="TopoIV_A_Gneg"/>
</dbReference>
<dbReference type="GO" id="GO:0005737">
    <property type="term" value="C:cytoplasm"/>
    <property type="evidence" value="ECO:0007669"/>
    <property type="project" value="TreeGrafter"/>
</dbReference>
<dbReference type="Gene3D" id="3.30.1360.40">
    <property type="match status" value="1"/>
</dbReference>
<comment type="catalytic activity">
    <reaction evidence="1 7 8">
        <text>ATP-dependent breakage, passage and rejoining of double-stranded DNA.</text>
        <dbReference type="EC" id="5.6.2.2"/>
    </reaction>
</comment>
<keyword evidence="5 7" id="KW-0472">Membrane</keyword>
<comment type="function">
    <text evidence="7">Topoisomerase IV is essential for chromosome segregation. It relaxes supercoiled DNA. Performs the decatenation events required during the replication of a circular DNA molecule.</text>
</comment>
<reference evidence="10 11" key="1">
    <citation type="submission" date="2019-09" db="EMBL/GenBank/DDBJ databases">
        <title>Genome sequence of Rhodovastum atsumiense, a diverse member of the Acetobacteraceae family of non-sulfur purple photosynthetic bacteria.</title>
        <authorList>
            <person name="Meyer T."/>
            <person name="Kyndt J."/>
        </authorList>
    </citation>
    <scope>NUCLEOTIDE SEQUENCE [LARGE SCALE GENOMIC DNA]</scope>
    <source>
        <strain evidence="10 11">DSM 21279</strain>
    </source>
</reference>
<dbReference type="GO" id="GO:0005524">
    <property type="term" value="F:ATP binding"/>
    <property type="evidence" value="ECO:0007669"/>
    <property type="project" value="InterPro"/>
</dbReference>
<evidence type="ECO:0000313" key="10">
    <source>
        <dbReference type="EMBL" id="KAA5609725.1"/>
    </source>
</evidence>
<dbReference type="SUPFAM" id="SSF101904">
    <property type="entry name" value="GyrA/ParC C-terminal domain-like"/>
    <property type="match status" value="1"/>
</dbReference>
<dbReference type="NCBIfam" id="TIGR01062">
    <property type="entry name" value="parC_Gneg"/>
    <property type="match status" value="1"/>
</dbReference>
<evidence type="ECO:0000313" key="11">
    <source>
        <dbReference type="Proteomes" id="UP000325255"/>
    </source>
</evidence>
<dbReference type="PROSITE" id="PS52040">
    <property type="entry name" value="TOPO_IIA"/>
    <property type="match status" value="1"/>
</dbReference>
<feature type="domain" description="Topo IIA-type catalytic" evidence="9">
    <location>
        <begin position="35"/>
        <end position="499"/>
    </location>
</feature>
<dbReference type="OrthoDB" id="9806486at2"/>
<dbReference type="EC" id="5.6.2.2" evidence="7"/>
<evidence type="ECO:0000256" key="6">
    <source>
        <dbReference type="ARBA" id="ARBA00023235"/>
    </source>
</evidence>
<evidence type="ECO:0000259" key="9">
    <source>
        <dbReference type="PROSITE" id="PS52040"/>
    </source>
</evidence>
<dbReference type="RefSeq" id="WP_150043189.1">
    <property type="nucleotide sequence ID" value="NZ_OW485601.1"/>
</dbReference>
<dbReference type="Gene3D" id="3.90.199.10">
    <property type="entry name" value="Topoisomerase II, domain 5"/>
    <property type="match status" value="1"/>
</dbReference>
<dbReference type="PANTHER" id="PTHR43493:SF1">
    <property type="entry name" value="DNA TOPOISOMERASE 4 SUBUNIT A"/>
    <property type="match status" value="1"/>
</dbReference>
<dbReference type="InterPro" id="IPR050220">
    <property type="entry name" value="Type_II_DNA_Topoisomerases"/>
</dbReference>
<proteinExistence type="inferred from homology"/>
<comment type="subunit">
    <text evidence="7">Heterotetramer composed of ParC and ParE.</text>
</comment>
<dbReference type="EMBL" id="VWPK01000045">
    <property type="protein sequence ID" value="KAA5609725.1"/>
    <property type="molecule type" value="Genomic_DNA"/>
</dbReference>
<protein>
    <recommendedName>
        <fullName evidence="7">DNA topoisomerase 4 subunit A</fullName>
        <ecNumber evidence="7">5.6.2.2</ecNumber>
    </recommendedName>
    <alternativeName>
        <fullName evidence="7">Topoisomerase IV subunit A</fullName>
    </alternativeName>
</protein>
<dbReference type="Pfam" id="PF00521">
    <property type="entry name" value="DNA_topoisoIV"/>
    <property type="match status" value="1"/>
</dbReference>
<dbReference type="GO" id="GO:0003918">
    <property type="term" value="F:DNA topoisomerase type II (double strand cut, ATP-hydrolyzing) activity"/>
    <property type="evidence" value="ECO:0007669"/>
    <property type="project" value="UniProtKB-UniRule"/>
</dbReference>
<comment type="similarity">
    <text evidence="7">Belongs to the type II topoisomerase GyrA/ParC subunit family. ParC type 1 subfamily.</text>
</comment>
<feature type="site" description="Interaction with DNA" evidence="7">
    <location>
        <position position="79"/>
    </location>
</feature>
<dbReference type="Gene3D" id="1.10.268.10">
    <property type="entry name" value="Topoisomerase, domain 3"/>
    <property type="match status" value="1"/>
</dbReference>
<dbReference type="InterPro" id="IPR013757">
    <property type="entry name" value="Topo_IIA_A_a_sf"/>
</dbReference>
<evidence type="ECO:0000256" key="8">
    <source>
        <dbReference type="PROSITE-ProRule" id="PRU01384"/>
    </source>
</evidence>
<gene>
    <name evidence="7 10" type="primary">parC</name>
    <name evidence="10" type="ORF">F1189_22805</name>
</gene>
<dbReference type="GO" id="GO:0007059">
    <property type="term" value="P:chromosome segregation"/>
    <property type="evidence" value="ECO:0007669"/>
    <property type="project" value="UniProtKB-UniRule"/>
</dbReference>
<dbReference type="GO" id="GO:0006265">
    <property type="term" value="P:DNA topological change"/>
    <property type="evidence" value="ECO:0007669"/>
    <property type="project" value="UniProtKB-UniRule"/>
</dbReference>
<dbReference type="GO" id="GO:0009330">
    <property type="term" value="C:DNA topoisomerase type II (double strand cut, ATP-hydrolyzing) complex"/>
    <property type="evidence" value="ECO:0007669"/>
    <property type="project" value="TreeGrafter"/>
</dbReference>
<feature type="active site" description="O-(5'-phospho-DNA)-tyrosine intermediate" evidence="7 8">
    <location>
        <position position="123"/>
    </location>
</feature>
<evidence type="ECO:0000256" key="2">
    <source>
        <dbReference type="ARBA" id="ARBA00022475"/>
    </source>
</evidence>
<keyword evidence="6 7" id="KW-0413">Isomerase</keyword>
<dbReference type="Proteomes" id="UP000325255">
    <property type="component" value="Unassembled WGS sequence"/>
</dbReference>
<dbReference type="Pfam" id="PF03989">
    <property type="entry name" value="DNA_gyraseA_C"/>
    <property type="match status" value="3"/>
</dbReference>
<dbReference type="GO" id="GO:0003677">
    <property type="term" value="F:DNA binding"/>
    <property type="evidence" value="ECO:0007669"/>
    <property type="project" value="UniProtKB-UniRule"/>
</dbReference>
<feature type="site" description="Interaction with DNA" evidence="7">
    <location>
        <position position="81"/>
    </location>
</feature>
<dbReference type="GO" id="GO:0019897">
    <property type="term" value="C:extrinsic component of plasma membrane"/>
    <property type="evidence" value="ECO:0007669"/>
    <property type="project" value="UniProtKB-UniRule"/>
</dbReference>
<dbReference type="InterPro" id="IPR013758">
    <property type="entry name" value="Topo_IIA_A/C_ab"/>
</dbReference>
<sequence length="738" mass="82059">MPDDLSGKIEDTKLADALSERYLAYALSTIMSRSLPDVRDGLKPVHRRLIYAMHQLRLDPTAGFKKCARVVGDVIGKYHPHGDASVYDALVRLAQDFAARFPLIEGQGNFGNIDGDNAAAMRYTESRLTEVAKALLAGIDEDAVDFRPTYDGEESEPVVLPGGFPNLLANGAAGIAVGMATSIPPHNAGEVCAAAIALIHNPEASTAELLRHMPGPDFPTGGIIVEEPASMLAAYEQGRGGFRIRAKWEVERGKHGNWVVVVTEIPYQVQKAKLIEQIAQLLEEKKLPLLGDVRDESTEVVRLVLEPKTRAVEPEVLMATLFRATALESRFPLNMNVLTADRTPRVLSLREVLRSWLDHRHEVLVRRAKHRLAAIERRLEILDGFIKVFLNLDEVIRIIRTEDEPRPVLMKTFDLTEVQAEAILNMRLRSLRKLEEMEIRREHKSLSKERKDTQALLASEKLRWERIAGELESMREKFGGGALGTRRSVFGDVTAVAEVAPEAFIEREAITVILSDKGWIRAVRGQVADPADLRFKEGDRLRLLVPCETIDRLCLFSTNGRAYTLRAGDLPRGRGDGQPVRLLVEMTNEDDVTALFVPREGQRYLVAANSGRGFLVKAEELSAEKRTGKQILNLRPGEEAAFCIAAEGDHVAVIGDNRKLLVFPLEQIPELVRGAGVILQKYKEGGLKDVKVFRLADGLTWKLGEKVRTETALKDWLGERAQVGRLPPNGFPRSGRFS</sequence>
<evidence type="ECO:0000256" key="1">
    <source>
        <dbReference type="ARBA" id="ARBA00000185"/>
    </source>
</evidence>
<dbReference type="FunFam" id="1.10.268.10:FF:000001">
    <property type="entry name" value="DNA gyrase subunit A"/>
    <property type="match status" value="1"/>
</dbReference>
<dbReference type="InterPro" id="IPR013760">
    <property type="entry name" value="Topo_IIA-like_dom_sf"/>
</dbReference>
<dbReference type="NCBIfam" id="NF004044">
    <property type="entry name" value="PRK05561.1"/>
    <property type="match status" value="1"/>
</dbReference>
<dbReference type="HAMAP" id="MF_00936">
    <property type="entry name" value="ParC_type1"/>
    <property type="match status" value="1"/>
</dbReference>
<dbReference type="InterPro" id="IPR006691">
    <property type="entry name" value="GyrA/parC_rep"/>
</dbReference>
<feature type="site" description="Transition state stabilizer" evidence="7">
    <location>
        <position position="122"/>
    </location>
</feature>
<dbReference type="SUPFAM" id="SSF56719">
    <property type="entry name" value="Type II DNA topoisomerase"/>
    <property type="match status" value="1"/>
</dbReference>
<evidence type="ECO:0000256" key="7">
    <source>
        <dbReference type="HAMAP-Rule" id="MF_00936"/>
    </source>
</evidence>
<evidence type="ECO:0000256" key="4">
    <source>
        <dbReference type="ARBA" id="ARBA00023125"/>
    </source>
</evidence>
<dbReference type="PANTHER" id="PTHR43493">
    <property type="entry name" value="DNA GYRASE/TOPOISOMERASE SUBUNIT A"/>
    <property type="match status" value="1"/>
</dbReference>
<comment type="subcellular location">
    <subcellularLocation>
        <location evidence="7">Cell membrane</location>
        <topology evidence="7">Peripheral membrane protein</topology>
    </subcellularLocation>
</comment>
<dbReference type="InterPro" id="IPR002205">
    <property type="entry name" value="Topo_IIA_dom_A"/>
</dbReference>
<evidence type="ECO:0000256" key="5">
    <source>
        <dbReference type="ARBA" id="ARBA00023136"/>
    </source>
</evidence>
<accession>A0A5M6IQG5</accession>
<organism evidence="10 11">
    <name type="scientific">Rhodovastum atsumiense</name>
    <dbReference type="NCBI Taxonomy" id="504468"/>
    <lineage>
        <taxon>Bacteria</taxon>
        <taxon>Pseudomonadati</taxon>
        <taxon>Pseudomonadota</taxon>
        <taxon>Alphaproteobacteria</taxon>
        <taxon>Acetobacterales</taxon>
        <taxon>Acetobacteraceae</taxon>
        <taxon>Rhodovastum</taxon>
    </lineage>
</organism>
<comment type="caution">
    <text evidence="10">The sequence shown here is derived from an EMBL/GenBank/DDBJ whole genome shotgun (WGS) entry which is preliminary data.</text>
</comment>
<dbReference type="CDD" id="cd00187">
    <property type="entry name" value="TOP4c"/>
    <property type="match status" value="1"/>
</dbReference>
<dbReference type="InterPro" id="IPR035516">
    <property type="entry name" value="Gyrase/topoIV_suA_C"/>
</dbReference>
<name>A0A5M6IQG5_9PROT</name>
<keyword evidence="2 7" id="KW-1003">Cell membrane</keyword>
<feature type="site" description="Interaction with DNA" evidence="7">
    <location>
        <position position="43"/>
    </location>
</feature>
<evidence type="ECO:0000256" key="3">
    <source>
        <dbReference type="ARBA" id="ARBA00023029"/>
    </source>
</evidence>
<keyword evidence="11" id="KW-1185">Reference proteome</keyword>
<dbReference type="Gene3D" id="2.120.10.90">
    <property type="entry name" value="DNA gyrase/topoisomerase IV, subunit A, C-terminal"/>
    <property type="match status" value="1"/>
</dbReference>
<dbReference type="AlphaFoldDB" id="A0A5M6IQG5"/>
<keyword evidence="3 7" id="KW-0799">Topoisomerase</keyword>
<dbReference type="SMART" id="SM00434">
    <property type="entry name" value="TOP4c"/>
    <property type="match status" value="1"/>
</dbReference>
<keyword evidence="4 7" id="KW-0238">DNA-binding</keyword>